<dbReference type="AlphaFoldDB" id="A0A7L4UQK1"/>
<protein>
    <submittedName>
        <fullName evidence="2">Lipopolysaccharide assembly protein</fullName>
    </submittedName>
</protein>
<reference evidence="2 3" key="1">
    <citation type="submission" date="2018-05" db="EMBL/GenBank/DDBJ databases">
        <title>Genomic Encyclopedia of Type Strains, Phase IV (KMG-IV): sequencing the most valuable type-strain genomes for metagenomic binning, comparative biology and taxonomic classification.</title>
        <authorList>
            <person name="Goeker M."/>
        </authorList>
    </citation>
    <scope>NUCLEOTIDE SEQUENCE [LARGE SCALE GENOMIC DNA]</scope>
    <source>
        <strain evidence="2 3">DSM 28579</strain>
    </source>
</reference>
<dbReference type="OrthoDB" id="9790776at2"/>
<name>A0A7L4UQK1_BALHA</name>
<evidence type="ECO:0000313" key="3">
    <source>
        <dbReference type="Proteomes" id="UP000251835"/>
    </source>
</evidence>
<dbReference type="InterPro" id="IPR007485">
    <property type="entry name" value="LPS_assembly_LptE"/>
</dbReference>
<comment type="caution">
    <text evidence="2">The sequence shown here is derived from an EMBL/GenBank/DDBJ whole genome shotgun (WGS) entry which is preliminary data.</text>
</comment>
<keyword evidence="1" id="KW-0732">Signal</keyword>
<feature type="signal peptide" evidence="1">
    <location>
        <begin position="1"/>
        <end position="17"/>
    </location>
</feature>
<dbReference type="GO" id="GO:0043165">
    <property type="term" value="P:Gram-negative-bacterium-type cell outer membrane assembly"/>
    <property type="evidence" value="ECO:0007669"/>
    <property type="project" value="InterPro"/>
</dbReference>
<sequence>MKLIKAIIIVASLLAFSSCGLSTIKYSSNGASIPVEAKTFSVDYIENRAAYVDPILSNELTEELKDKFRSETNLSEVLDGDGDLHFEGEIVKDFLRPVNITRDEYAAATRLTIVVKVKYVNRLDDKFDYDTQFSAYRDMAETQDRTTVGESLVKEIIEQIVEDIYNKAVVNW</sequence>
<dbReference type="Proteomes" id="UP000251835">
    <property type="component" value="Unassembled WGS sequence"/>
</dbReference>
<dbReference type="PROSITE" id="PS51257">
    <property type="entry name" value="PROKAR_LIPOPROTEIN"/>
    <property type="match status" value="1"/>
</dbReference>
<evidence type="ECO:0000313" key="2">
    <source>
        <dbReference type="EMBL" id="PVX52058.1"/>
    </source>
</evidence>
<keyword evidence="3" id="KW-1185">Reference proteome</keyword>
<dbReference type="RefSeq" id="WP_116495618.1">
    <property type="nucleotide sequence ID" value="NZ_QENZ01000003.1"/>
</dbReference>
<organism evidence="2 3">
    <name type="scientific">Balneicella halophila</name>
    <dbReference type="NCBI Taxonomy" id="1537566"/>
    <lineage>
        <taxon>Bacteria</taxon>
        <taxon>Pseudomonadati</taxon>
        <taxon>Bacteroidota</taxon>
        <taxon>Bacteroidia</taxon>
        <taxon>Bacteroidales</taxon>
        <taxon>Balneicellaceae</taxon>
        <taxon>Balneicella</taxon>
    </lineage>
</organism>
<dbReference type="Pfam" id="PF04390">
    <property type="entry name" value="LptE"/>
    <property type="match status" value="1"/>
</dbReference>
<dbReference type="GO" id="GO:0019867">
    <property type="term" value="C:outer membrane"/>
    <property type="evidence" value="ECO:0007669"/>
    <property type="project" value="InterPro"/>
</dbReference>
<gene>
    <name evidence="2" type="ORF">C7377_0353</name>
</gene>
<accession>A0A7L4UQK1</accession>
<proteinExistence type="predicted"/>
<feature type="chain" id="PRO_5029583190" evidence="1">
    <location>
        <begin position="18"/>
        <end position="172"/>
    </location>
</feature>
<dbReference type="EMBL" id="QENZ01000003">
    <property type="protein sequence ID" value="PVX52058.1"/>
    <property type="molecule type" value="Genomic_DNA"/>
</dbReference>
<evidence type="ECO:0000256" key="1">
    <source>
        <dbReference type="SAM" id="SignalP"/>
    </source>
</evidence>